<keyword evidence="1" id="KW-0472">Membrane</keyword>
<dbReference type="RefSeq" id="XP_017856849.1">
    <property type="nucleotide sequence ID" value="XM_018001360.1"/>
</dbReference>
<keyword evidence="2" id="KW-1185">Reference proteome</keyword>
<reference evidence="3" key="3">
    <citation type="submission" date="2025-08" db="UniProtKB">
        <authorList>
            <consortium name="RefSeq"/>
        </authorList>
    </citation>
    <scope>IDENTIFICATION</scope>
    <source>
        <tissue evidence="3">Whole organism</tissue>
    </source>
</reference>
<sequence length="287" mass="34213">MVDSPLEAQREDFDNYLFFTTWLMNNWMLLHLLRLAHNRKYSADCQLTINDIIKLNETVHSCFGSWSLRTKLDILLLFHLQYALTTLQLRKIWDQYFCETYIILLFEIYFCAYFVYQLLLLAWLGALHKNLSTYYLNPQQGHFPSSHSRRQLIQFFSVYWRIKSVHQCVRKLWGRVPGVLFLFLLKQFQYLAYNIYNINNHRPINHLIEFECCVVPVLKIFILAICNKRIQMLNQQLREYLLRIELLHWNWLESGLESAVAIPFAKILSQLLVLSAAAGRPDGSIQW</sequence>
<reference evidence="2" key="2">
    <citation type="journal article" date="2016" name="G3 (Bethesda)">
        <title>Genome Evolution in Three Species of Cactophilic Drosophila.</title>
        <authorList>
            <person name="Sanchez-Flores A."/>
            <person name="Penazola F."/>
            <person name="Carpinteyro-Ponce J."/>
            <person name="Nazario-Yepiz N."/>
            <person name="Abreu-Goodger C."/>
            <person name="Machado C.A."/>
            <person name="Markow T.A."/>
        </authorList>
    </citation>
    <scope>NUCLEOTIDE SEQUENCE [LARGE SCALE GENOMIC DNA]</scope>
</reference>
<feature type="transmembrane region" description="Helical" evidence="1">
    <location>
        <begin position="101"/>
        <end position="124"/>
    </location>
</feature>
<dbReference type="GeneID" id="108609640"/>
<protein>
    <submittedName>
        <fullName evidence="3">Uncharacterized protein CG31750</fullName>
    </submittedName>
</protein>
<organism evidence="2 3">
    <name type="scientific">Drosophila arizonae</name>
    <name type="common">Fruit fly</name>
    <dbReference type="NCBI Taxonomy" id="7263"/>
    <lineage>
        <taxon>Eukaryota</taxon>
        <taxon>Metazoa</taxon>
        <taxon>Ecdysozoa</taxon>
        <taxon>Arthropoda</taxon>
        <taxon>Hexapoda</taxon>
        <taxon>Insecta</taxon>
        <taxon>Pterygota</taxon>
        <taxon>Neoptera</taxon>
        <taxon>Endopterygota</taxon>
        <taxon>Diptera</taxon>
        <taxon>Brachycera</taxon>
        <taxon>Muscomorpha</taxon>
        <taxon>Ephydroidea</taxon>
        <taxon>Drosophilidae</taxon>
        <taxon>Drosophila</taxon>
    </lineage>
</organism>
<accession>A0ABM1NPG3</accession>
<feature type="transmembrane region" description="Helical" evidence="1">
    <location>
        <begin position="16"/>
        <end position="33"/>
    </location>
</feature>
<gene>
    <name evidence="3" type="primary">LOC108609640</name>
</gene>
<dbReference type="Proteomes" id="UP000694904">
    <property type="component" value="Chromosome 3"/>
</dbReference>
<evidence type="ECO:0000256" key="1">
    <source>
        <dbReference type="SAM" id="Phobius"/>
    </source>
</evidence>
<keyword evidence="1" id="KW-0812">Transmembrane</keyword>
<proteinExistence type="predicted"/>
<name>A0ABM1NPG3_DROAR</name>
<evidence type="ECO:0000313" key="2">
    <source>
        <dbReference type="Proteomes" id="UP000694904"/>
    </source>
</evidence>
<evidence type="ECO:0000313" key="3">
    <source>
        <dbReference type="RefSeq" id="XP_017856849.1"/>
    </source>
</evidence>
<keyword evidence="1" id="KW-1133">Transmembrane helix</keyword>
<reference evidence="2" key="1">
    <citation type="journal article" date="1997" name="Nucleic Acids Res.">
        <title>tRNAscan-SE: a program for improved detection of transfer RNA genes in genomic sequence.</title>
        <authorList>
            <person name="Lowe T.M."/>
            <person name="Eddy S.R."/>
        </authorList>
    </citation>
    <scope>NUCLEOTIDE SEQUENCE [LARGE SCALE GENOMIC DNA]</scope>
</reference>